<dbReference type="PANTHER" id="PTHR48049">
    <property type="entry name" value="GLYCOSYLTRANSFERASE"/>
    <property type="match status" value="1"/>
</dbReference>
<sequence>MDASKKSIAFCSVDFVGHAFPLLNLAEALAKRGHSCTFVVADYAGKDWKDRVAKAGCTLQLLQTGKAKSEMEMNPGGLIPFLYVLKYTSQSAKDVLARLSPDLVVADFCTFAAMEAAEELGIPLVINSPSPYGCIRDFAGFPSPGTTRSLGGVVWGFNKFKMIELAKLLGVQGLDAFSWYTAKHYPRAVVLVNSFWGIEPAQPTPSTIVMTGALIPPAGDLTAKLQKEEPTLCAWLGKAGAKPVVFISTGSLAELHPWQVKAFFEGVKRAGLRAVWSLRKHLHVHLPNAEDEDFWISPWLPQAAILQDQAVKLVVYHCGWGGTMEVLQAGKPMVLCPFFADQPDIGRTLVAAGVGELIGPAPALSYNIENPWREGQFTADSVAEVLKRVASDPKYTQAAERMGRLSGTTLGANGAAALVEQCALNGTSHLVAPEARRSTGSNPFRGAIGVCLVGAAAGLCAVSHAAAAAVGLGGCLAGARAAARTYRPAAVAP</sequence>
<protein>
    <recommendedName>
        <fullName evidence="3">UDP-glycosyltransferases domain-containing protein</fullName>
    </recommendedName>
</protein>
<dbReference type="PANTHER" id="PTHR48049:SF132">
    <property type="entry name" value="GLYCOSYLTRANSFERASE"/>
    <property type="match status" value="1"/>
</dbReference>
<dbReference type="GO" id="GO:0035251">
    <property type="term" value="F:UDP-glucosyltransferase activity"/>
    <property type="evidence" value="ECO:0007669"/>
    <property type="project" value="InterPro"/>
</dbReference>
<evidence type="ECO:0008006" key="3">
    <source>
        <dbReference type="Google" id="ProtNLM"/>
    </source>
</evidence>
<dbReference type="SUPFAM" id="SSF53756">
    <property type="entry name" value="UDP-Glycosyltransferase/glycogen phosphorylase"/>
    <property type="match status" value="1"/>
</dbReference>
<keyword evidence="1" id="KW-0808">Transferase</keyword>
<dbReference type="InterPro" id="IPR002213">
    <property type="entry name" value="UDP_glucos_trans"/>
</dbReference>
<dbReference type="Pfam" id="PF00201">
    <property type="entry name" value="UDPGT"/>
    <property type="match status" value="1"/>
</dbReference>
<dbReference type="AlphaFoldDB" id="A0A7S2PFR6"/>
<reference evidence="2" key="1">
    <citation type="submission" date="2021-01" db="EMBL/GenBank/DDBJ databases">
        <authorList>
            <person name="Corre E."/>
            <person name="Pelletier E."/>
            <person name="Niang G."/>
            <person name="Scheremetjew M."/>
            <person name="Finn R."/>
            <person name="Kale V."/>
            <person name="Holt S."/>
            <person name="Cochrane G."/>
            <person name="Meng A."/>
            <person name="Brown T."/>
            <person name="Cohen L."/>
        </authorList>
    </citation>
    <scope>NUCLEOTIDE SEQUENCE</scope>
    <source>
        <strain evidence="2">RCC3387</strain>
    </source>
</reference>
<dbReference type="Gene3D" id="3.40.50.2000">
    <property type="entry name" value="Glycogen Phosphorylase B"/>
    <property type="match status" value="2"/>
</dbReference>
<proteinExistence type="predicted"/>
<gene>
    <name evidence="2" type="ORF">BRAN1462_LOCUS36605</name>
</gene>
<organism evidence="2">
    <name type="scientific">Zooxanthella nutricula</name>
    <dbReference type="NCBI Taxonomy" id="1333877"/>
    <lineage>
        <taxon>Eukaryota</taxon>
        <taxon>Sar</taxon>
        <taxon>Alveolata</taxon>
        <taxon>Dinophyceae</taxon>
        <taxon>Peridiniales</taxon>
        <taxon>Peridiniales incertae sedis</taxon>
        <taxon>Zooxanthella</taxon>
    </lineage>
</organism>
<accession>A0A7S2PFR6</accession>
<dbReference type="InterPro" id="IPR050481">
    <property type="entry name" value="UDP-glycosyltransf_plant"/>
</dbReference>
<evidence type="ECO:0000313" key="2">
    <source>
        <dbReference type="EMBL" id="CAD9597020.1"/>
    </source>
</evidence>
<name>A0A7S2PFR6_9DINO</name>
<dbReference type="EMBL" id="HBGW01057614">
    <property type="protein sequence ID" value="CAD9597020.1"/>
    <property type="molecule type" value="Transcribed_RNA"/>
</dbReference>
<dbReference type="CDD" id="cd03784">
    <property type="entry name" value="GT1_Gtf-like"/>
    <property type="match status" value="1"/>
</dbReference>
<evidence type="ECO:0000256" key="1">
    <source>
        <dbReference type="ARBA" id="ARBA00022679"/>
    </source>
</evidence>